<evidence type="ECO:0000313" key="3">
    <source>
        <dbReference type="EMBL" id="AST90478.1"/>
    </source>
</evidence>
<dbReference type="AlphaFoldDB" id="A0A223KM89"/>
<dbReference type="RefSeq" id="WP_066419152.1">
    <property type="nucleotide sequence ID" value="NZ_CP018866.1"/>
</dbReference>
<dbReference type="KEGG" id="bcoh:BC6307_03905"/>
<feature type="domain" description="YhaN AAA" evidence="2">
    <location>
        <begin position="1"/>
        <end position="202"/>
    </location>
</feature>
<dbReference type="PANTHER" id="PTHR41259">
    <property type="entry name" value="DOUBLE-STRAND BREAK REPAIR RAD50 ATPASE, PUTATIVE-RELATED"/>
    <property type="match status" value="1"/>
</dbReference>
<accession>A0A223KM89</accession>
<dbReference type="SUPFAM" id="SSF52540">
    <property type="entry name" value="P-loop containing nucleoside triphosphate hydrolases"/>
    <property type="match status" value="1"/>
</dbReference>
<reference evidence="3 4" key="1">
    <citation type="submission" date="2016-12" db="EMBL/GenBank/DDBJ databases">
        <title>The whole genome sequencing and assembly of Bacillus cohnii DSM 6307T strain.</title>
        <authorList>
            <person name="Lee Y.-J."/>
            <person name="Yi H."/>
            <person name="Bahn Y.-S."/>
            <person name="Kim J.F."/>
            <person name="Lee D.-W."/>
        </authorList>
    </citation>
    <scope>NUCLEOTIDE SEQUENCE [LARGE SCALE GENOMIC DNA]</scope>
    <source>
        <strain evidence="3 4">DSM 6307</strain>
    </source>
</reference>
<dbReference type="Pfam" id="PF13514">
    <property type="entry name" value="AAA_27"/>
    <property type="match status" value="1"/>
</dbReference>
<keyword evidence="4" id="KW-1185">Reference proteome</keyword>
<dbReference type="PANTHER" id="PTHR41259:SF1">
    <property type="entry name" value="DOUBLE-STRAND BREAK REPAIR RAD50 ATPASE, PUTATIVE-RELATED"/>
    <property type="match status" value="1"/>
</dbReference>
<gene>
    <name evidence="3" type="ORF">BC6307_03905</name>
</gene>
<dbReference type="Gene3D" id="3.40.50.300">
    <property type="entry name" value="P-loop containing nucleotide triphosphate hydrolases"/>
    <property type="match status" value="2"/>
</dbReference>
<feature type="coiled-coil region" evidence="1">
    <location>
        <begin position="785"/>
        <end position="812"/>
    </location>
</feature>
<dbReference type="InterPro" id="IPR027417">
    <property type="entry name" value="P-loop_NTPase"/>
</dbReference>
<evidence type="ECO:0000259" key="2">
    <source>
        <dbReference type="Pfam" id="PF13514"/>
    </source>
</evidence>
<protein>
    <recommendedName>
        <fullName evidence="2">YhaN AAA domain-containing protein</fullName>
    </recommendedName>
</protein>
<dbReference type="STRING" id="1314751.GCA_001591425_03518"/>
<feature type="coiled-coil region" evidence="1">
    <location>
        <begin position="274"/>
        <end position="459"/>
    </location>
</feature>
<feature type="coiled-coil region" evidence="1">
    <location>
        <begin position="631"/>
        <end position="665"/>
    </location>
</feature>
<name>A0A223KM89_9BACI</name>
<evidence type="ECO:0000313" key="4">
    <source>
        <dbReference type="Proteomes" id="UP000215224"/>
    </source>
</evidence>
<organism evidence="3 4">
    <name type="scientific">Sutcliffiella cohnii</name>
    <dbReference type="NCBI Taxonomy" id="33932"/>
    <lineage>
        <taxon>Bacteria</taxon>
        <taxon>Bacillati</taxon>
        <taxon>Bacillota</taxon>
        <taxon>Bacilli</taxon>
        <taxon>Bacillales</taxon>
        <taxon>Bacillaceae</taxon>
        <taxon>Sutcliffiella</taxon>
    </lineage>
</organism>
<proteinExistence type="predicted"/>
<dbReference type="Proteomes" id="UP000215224">
    <property type="component" value="Chromosome"/>
</dbReference>
<dbReference type="InterPro" id="IPR038734">
    <property type="entry name" value="YhaN_AAA"/>
</dbReference>
<keyword evidence="1" id="KW-0175">Coiled coil</keyword>
<sequence length="1001" mass="118350">MIIKEIHIYGFGKLQDIQIDGLSNKIQLFLGENEAGKSTIMAFIQAILFGFPLKNQTELRYEPKRGMQYGGSLLLDTSEFGEVKIERVAGKAAGEVTVFYNDGSTSTDIQPILKGMEKSLYKGVFSFNIMDIQNIALTDVDQLGSYLFSSGFIGSDHIHKIMQTLEKDSEALFKRNGRKPIINEQLVVLKELNHDVKQWKMKLTDYDNLQREVKEIQKQIKNVQLELKALQAEQSKVETMVAITPMLLEKNKLKTIISSLPPYKPFPADGRVRLEQLNIQLASLHTKKDKLNKRLEEIEGNIRTLKIDDKVKTHKREIETFLAGKGEYEQAKNEYEKVQISLEELTQTISRLKMDLNWEERKHTEIISWDASLPNKAFMRDLVQKQLRMEEQKTRLDEQFIKVKEDVEQSEQTIKELKGKMLTEEERNRYKERIMNSQNSKLEQEIELHEKMIGNIDTQIKMQKNRNEENKKKQTAMKYSVISLLMLLAVWTFIQQQYVVTGISLLVAVFLFFWQFKGDSASVLLEEREKLRESVVSLKAQVDEVKFNREEVTHMEKKLLEDEHILQILMKEKLQFQQNEKNYDRIIEQYEQWEEQQYVVQQEWQIWLEKCYFKSFPVVYMEEAFDKASLLKSTVEKFEQLRERKKALEVELYRWNDNRKALEKSLNVKVETDSDIFYLLATKQKELEENIVKETQLLESKMELENEWELLEMEQRSLLEKKQQLYTFAEVNDEEAFRIKEKNYQLGTDYEKKLLDLQGQLHQYFVNYHFNEEDWYKESDWVERKKEISQLLEQLRTNERELYKKQSQLEESIKVLENGSTYSEVLQQYEIAKAKLTNQAKRWAFIQTAHQLLEKTLLYYRDVKLPNVLNVATRYFNMLTDGNYVNILDPKEEQTLMVEHKDGVRYYPKELSQATIEQLYLSLRFAVASIWSKEHAFPFILDDTFVNFDIARTKQAINLLKEISNEGHQILFFTCHENIKELMATDKEDNVFSFNNLSPIC</sequence>
<dbReference type="EMBL" id="CP018866">
    <property type="protein sequence ID" value="AST90478.1"/>
    <property type="molecule type" value="Genomic_DNA"/>
</dbReference>
<feature type="coiled-coil region" evidence="1">
    <location>
        <begin position="189"/>
        <end position="240"/>
    </location>
</feature>
<feature type="coiled-coil region" evidence="1">
    <location>
        <begin position="521"/>
        <end position="548"/>
    </location>
</feature>
<evidence type="ECO:0000256" key="1">
    <source>
        <dbReference type="SAM" id="Coils"/>
    </source>
</evidence>